<evidence type="ECO:0000313" key="5">
    <source>
        <dbReference type="EMBL" id="KAK0616372.1"/>
    </source>
</evidence>
<organism evidence="5 6">
    <name type="scientific">Immersiella caudata</name>
    <dbReference type="NCBI Taxonomy" id="314043"/>
    <lineage>
        <taxon>Eukaryota</taxon>
        <taxon>Fungi</taxon>
        <taxon>Dikarya</taxon>
        <taxon>Ascomycota</taxon>
        <taxon>Pezizomycotina</taxon>
        <taxon>Sordariomycetes</taxon>
        <taxon>Sordariomycetidae</taxon>
        <taxon>Sordariales</taxon>
        <taxon>Lasiosphaeriaceae</taxon>
        <taxon>Immersiella</taxon>
    </lineage>
</organism>
<accession>A0AA40BWR3</accession>
<dbReference type="InterPro" id="IPR002110">
    <property type="entry name" value="Ankyrin_rpt"/>
</dbReference>
<dbReference type="Gene3D" id="3.40.50.300">
    <property type="entry name" value="P-loop containing nucleotide triphosphate hydrolases"/>
    <property type="match status" value="1"/>
</dbReference>
<dbReference type="Gene3D" id="1.25.40.20">
    <property type="entry name" value="Ankyrin repeat-containing domain"/>
    <property type="match status" value="3"/>
</dbReference>
<dbReference type="Pfam" id="PF12796">
    <property type="entry name" value="Ank_2"/>
    <property type="match status" value="3"/>
</dbReference>
<evidence type="ECO:0000259" key="4">
    <source>
        <dbReference type="Pfam" id="PF24883"/>
    </source>
</evidence>
<dbReference type="SUPFAM" id="SSF52540">
    <property type="entry name" value="P-loop containing nucleoside triphosphate hydrolases"/>
    <property type="match status" value="1"/>
</dbReference>
<dbReference type="PROSITE" id="PS50297">
    <property type="entry name" value="ANK_REP_REGION"/>
    <property type="match status" value="3"/>
</dbReference>
<evidence type="ECO:0000256" key="1">
    <source>
        <dbReference type="ARBA" id="ARBA00022737"/>
    </source>
</evidence>
<dbReference type="SMART" id="SM00248">
    <property type="entry name" value="ANK"/>
    <property type="match status" value="9"/>
</dbReference>
<comment type="caution">
    <text evidence="5">The sequence shown here is derived from an EMBL/GenBank/DDBJ whole genome shotgun (WGS) entry which is preliminary data.</text>
</comment>
<sequence length="1074" mass="118213">MPFEPTIGDTILVCQLILAFKENYKNAPEDIEKQKQLISDLFALIEPWLSSCTDEFPSQTLEGKILQGLVVKALEILERIQRLLEGVIPGGSGLRSSIKRKIGEDLDRISPPGPPIYNTAIAGSYGWVLRLDKVKTWISGRRPILLFHGHPGAGKSTMLSFLANHVMSNYRLDPQTAVVFVQAGHGTHGLKSIDDVLRKILRQLCEERPNTLAQVMLEAPCRLSWSHEQIKHRIRLCAEKIPRTFLFVDAIDELQAVMGPGLLVNLLDCQALCNAQMALTSTINESRLEGHLSVEFRAHNTHILRYLENEARGLQQGMLRASSLPDDIVQQIVAISDGVFLIAKLIMEDAENQSSVGQLKQTLSDITRITVGENSNALPKLYEYIFKNIESQHPARLNQAENVIFWVLLSTRILSSDELYSLFCLSAGHNSDLGVGDVPSATGTTITAHQPLQKSSGRNKKQGNHTTHTLVLNATQPTRQLEENVEWLLNYEFWIRPRIMTGSDIFSSSEYFFDSDLAPVRPTTTKALKGFPGIHVAAQFGFELYLGRASIQAADINSTDPSGVTPLMRAAGNGHGGVVEWLLKNGADANIWDNHGRSAFHYAVIGGREETLGCLLRHGVVMKPDVDSMTPLHYAVQKSLQEREREKSERMIGMLLDAGFTINTAVRRSNRTVPYKKNGQVIANVHHNPGVVGGPKDTPVGLTPLHYAVLQGNRKMVAFLLQRGADPSIASEHGETALHIAVARKLQGPVGRSRGYEDAWNDHASTIEFGLEDLPEDPESEESQAEYAKCVEYVEDRRIFILKALLAHPKTNVNSQETTRGFSPLHLSPSVECTTLLLEAEAVPSQRDYQGRVPLQLACLDRASPDRAKVLLDSGASIYDKDDEDRNALHYAIYGGCFATVELILGATTFKTQLTHSKDSRGRTSLHYAAANSPDYCHKSLDILSLLLENGAKVNCTDKDGATPLGLFFSGSWIIGVNIDCLNTLLVAGASFACQKPDGTGLGHQYASSCYKMEVGVLRKLTEYGLDLQEIDGRGGTILHRCAIVGSLTADSVRHLVVEAGLNVMWKNAKGKPH</sequence>
<dbReference type="PROSITE" id="PS50088">
    <property type="entry name" value="ANK_REPEAT"/>
    <property type="match status" value="4"/>
</dbReference>
<name>A0AA40BWR3_9PEZI</name>
<feature type="repeat" description="ANK" evidence="3">
    <location>
        <begin position="700"/>
        <end position="732"/>
    </location>
</feature>
<evidence type="ECO:0000256" key="2">
    <source>
        <dbReference type="ARBA" id="ARBA00023043"/>
    </source>
</evidence>
<dbReference type="EMBL" id="JAULSU010000005">
    <property type="protein sequence ID" value="KAK0616372.1"/>
    <property type="molecule type" value="Genomic_DNA"/>
</dbReference>
<proteinExistence type="predicted"/>
<gene>
    <name evidence="5" type="ORF">B0T14DRAFT_567978</name>
</gene>
<reference evidence="5" key="1">
    <citation type="submission" date="2023-06" db="EMBL/GenBank/DDBJ databases">
        <title>Genome-scale phylogeny and comparative genomics of the fungal order Sordariales.</title>
        <authorList>
            <consortium name="Lawrence Berkeley National Laboratory"/>
            <person name="Hensen N."/>
            <person name="Bonometti L."/>
            <person name="Westerberg I."/>
            <person name="Brannstrom I.O."/>
            <person name="Guillou S."/>
            <person name="Cros-Aarteil S."/>
            <person name="Calhoun S."/>
            <person name="Haridas S."/>
            <person name="Kuo A."/>
            <person name="Mondo S."/>
            <person name="Pangilinan J."/>
            <person name="Riley R."/>
            <person name="Labutti K."/>
            <person name="Andreopoulos B."/>
            <person name="Lipzen A."/>
            <person name="Chen C."/>
            <person name="Yanf M."/>
            <person name="Daum C."/>
            <person name="Ng V."/>
            <person name="Clum A."/>
            <person name="Steindorff A."/>
            <person name="Ohm R."/>
            <person name="Martin F."/>
            <person name="Silar P."/>
            <person name="Natvig D."/>
            <person name="Lalanne C."/>
            <person name="Gautier V."/>
            <person name="Ament-Velasquez S.L."/>
            <person name="Kruys A."/>
            <person name="Hutchinson M.I."/>
            <person name="Powell A.J."/>
            <person name="Barry K."/>
            <person name="Miller A.N."/>
            <person name="Grigoriev I.V."/>
            <person name="Debuchy R."/>
            <person name="Gladieux P."/>
            <person name="Thoren M.H."/>
            <person name="Johannesson H."/>
        </authorList>
    </citation>
    <scope>NUCLEOTIDE SEQUENCE</scope>
    <source>
        <strain evidence="5">CBS 606.72</strain>
    </source>
</reference>
<keyword evidence="6" id="KW-1185">Reference proteome</keyword>
<dbReference type="InterPro" id="IPR027417">
    <property type="entry name" value="P-loop_NTPase"/>
</dbReference>
<dbReference type="PRINTS" id="PR01415">
    <property type="entry name" value="ANKYRIN"/>
</dbReference>
<dbReference type="InterPro" id="IPR056884">
    <property type="entry name" value="NPHP3-like_N"/>
</dbReference>
<dbReference type="InterPro" id="IPR050889">
    <property type="entry name" value="Dendritic_Spine_Reg/Scaffold"/>
</dbReference>
<feature type="repeat" description="ANK" evidence="3">
    <location>
        <begin position="921"/>
        <end position="959"/>
    </location>
</feature>
<dbReference type="Proteomes" id="UP001175000">
    <property type="component" value="Unassembled WGS sequence"/>
</dbReference>
<dbReference type="InterPro" id="IPR036770">
    <property type="entry name" value="Ankyrin_rpt-contain_sf"/>
</dbReference>
<evidence type="ECO:0000313" key="6">
    <source>
        <dbReference type="Proteomes" id="UP001175000"/>
    </source>
</evidence>
<evidence type="ECO:0000256" key="3">
    <source>
        <dbReference type="PROSITE-ProRule" id="PRU00023"/>
    </source>
</evidence>
<dbReference type="PANTHER" id="PTHR24166:SF48">
    <property type="entry name" value="PROTEIN VAPYRIN"/>
    <property type="match status" value="1"/>
</dbReference>
<dbReference type="SUPFAM" id="SSF48403">
    <property type="entry name" value="Ankyrin repeat"/>
    <property type="match status" value="2"/>
</dbReference>
<keyword evidence="2 3" id="KW-0040">ANK repeat</keyword>
<protein>
    <submittedName>
        <fullName evidence="5">Ankyrin repeat-containing domain protein</fullName>
    </submittedName>
</protein>
<feature type="repeat" description="ANK" evidence="3">
    <location>
        <begin position="850"/>
        <end position="883"/>
    </location>
</feature>
<dbReference type="AlphaFoldDB" id="A0AA40BWR3"/>
<dbReference type="PANTHER" id="PTHR24166">
    <property type="entry name" value="ROLLING PEBBLES, ISOFORM B"/>
    <property type="match status" value="1"/>
</dbReference>
<feature type="domain" description="Nephrocystin 3-like N-terminal" evidence="4">
    <location>
        <begin position="123"/>
        <end position="267"/>
    </location>
</feature>
<dbReference type="Pfam" id="PF24883">
    <property type="entry name" value="NPHP3_N"/>
    <property type="match status" value="1"/>
</dbReference>
<feature type="repeat" description="ANK" evidence="3">
    <location>
        <begin position="562"/>
        <end position="594"/>
    </location>
</feature>
<keyword evidence="1" id="KW-0677">Repeat</keyword>